<dbReference type="GO" id="GO:0004540">
    <property type="term" value="F:RNA nuclease activity"/>
    <property type="evidence" value="ECO:0007669"/>
    <property type="project" value="InterPro"/>
</dbReference>
<evidence type="ECO:0000256" key="1">
    <source>
        <dbReference type="ARBA" id="ARBA00001946"/>
    </source>
</evidence>
<gene>
    <name evidence="8" type="primary">vapC</name>
    <name evidence="10" type="ORF">GN331_12190</name>
</gene>
<evidence type="ECO:0000256" key="5">
    <source>
        <dbReference type="ARBA" id="ARBA00022801"/>
    </source>
</evidence>
<comment type="caution">
    <text evidence="10">The sequence shown here is derived from an EMBL/GenBank/DDBJ whole genome shotgun (WGS) entry which is preliminary data.</text>
</comment>
<keyword evidence="6 8" id="KW-0460">Magnesium</keyword>
<dbReference type="GO" id="GO:0000287">
    <property type="term" value="F:magnesium ion binding"/>
    <property type="evidence" value="ECO:0007669"/>
    <property type="project" value="UniProtKB-UniRule"/>
</dbReference>
<protein>
    <recommendedName>
        <fullName evidence="8">Ribonuclease VapC</fullName>
        <shortName evidence="8">RNase VapC</shortName>
        <ecNumber evidence="8">3.1.-.-</ecNumber>
    </recommendedName>
    <alternativeName>
        <fullName evidence="8">Toxin VapC</fullName>
    </alternativeName>
</protein>
<evidence type="ECO:0000256" key="4">
    <source>
        <dbReference type="ARBA" id="ARBA00022723"/>
    </source>
</evidence>
<dbReference type="InterPro" id="IPR002716">
    <property type="entry name" value="PIN_dom"/>
</dbReference>
<dbReference type="GO" id="GO:0016787">
    <property type="term" value="F:hydrolase activity"/>
    <property type="evidence" value="ECO:0007669"/>
    <property type="project" value="UniProtKB-KW"/>
</dbReference>
<keyword evidence="11" id="KW-1185">Reference proteome</keyword>
<keyword evidence="4 8" id="KW-0479">Metal-binding</keyword>
<evidence type="ECO:0000256" key="7">
    <source>
        <dbReference type="ARBA" id="ARBA00038093"/>
    </source>
</evidence>
<keyword evidence="3 8" id="KW-0540">Nuclease</keyword>
<dbReference type="EMBL" id="WOXT01000003">
    <property type="protein sequence ID" value="MUV14964.1"/>
    <property type="molecule type" value="Genomic_DNA"/>
</dbReference>
<dbReference type="HAMAP" id="MF_00265">
    <property type="entry name" value="VapC_Nob1"/>
    <property type="match status" value="1"/>
</dbReference>
<dbReference type="PANTHER" id="PTHR33653:SF1">
    <property type="entry name" value="RIBONUCLEASE VAPC2"/>
    <property type="match status" value="1"/>
</dbReference>
<accession>A0A7C9LME2</accession>
<evidence type="ECO:0000313" key="11">
    <source>
        <dbReference type="Proteomes" id="UP000479692"/>
    </source>
</evidence>
<dbReference type="Proteomes" id="UP000479692">
    <property type="component" value="Unassembled WGS sequence"/>
</dbReference>
<dbReference type="AlphaFoldDB" id="A0A7C9LME2"/>
<sequence>MIALDTNVVSELMRASPDERVLRWVDAQPPESLAVTAVTVAELLYGIARLPAGRKRKQLEAAVAETLEEDFTILPFDEVAAVDYATIAASQDLRGRKVAMADAMIAATCLSAGAMLATRNTRDFVDLGIELVDPWR</sequence>
<evidence type="ECO:0000256" key="6">
    <source>
        <dbReference type="ARBA" id="ARBA00022842"/>
    </source>
</evidence>
<comment type="function">
    <text evidence="8">Toxic component of a toxin-antitoxin (TA) system. An RNase.</text>
</comment>
<dbReference type="CDD" id="cd18731">
    <property type="entry name" value="PIN_NgFitB-like"/>
    <property type="match status" value="1"/>
</dbReference>
<dbReference type="InterPro" id="IPR029060">
    <property type="entry name" value="PIN-like_dom_sf"/>
</dbReference>
<evidence type="ECO:0000256" key="3">
    <source>
        <dbReference type="ARBA" id="ARBA00022722"/>
    </source>
</evidence>
<dbReference type="InterPro" id="IPR022907">
    <property type="entry name" value="VapC_family"/>
</dbReference>
<dbReference type="Pfam" id="PF01850">
    <property type="entry name" value="PIN"/>
    <property type="match status" value="1"/>
</dbReference>
<evidence type="ECO:0000313" key="10">
    <source>
        <dbReference type="EMBL" id="MUV14964.1"/>
    </source>
</evidence>
<organism evidence="10 11">
    <name type="scientific">Noviluteimonas gilva</name>
    <dbReference type="NCBI Taxonomy" id="2682097"/>
    <lineage>
        <taxon>Bacteria</taxon>
        <taxon>Pseudomonadati</taxon>
        <taxon>Pseudomonadota</taxon>
        <taxon>Gammaproteobacteria</taxon>
        <taxon>Lysobacterales</taxon>
        <taxon>Lysobacteraceae</taxon>
        <taxon>Noviluteimonas</taxon>
    </lineage>
</organism>
<dbReference type="PANTHER" id="PTHR33653">
    <property type="entry name" value="RIBONUCLEASE VAPC2"/>
    <property type="match status" value="1"/>
</dbReference>
<reference evidence="10 11" key="1">
    <citation type="submission" date="2019-12" db="EMBL/GenBank/DDBJ databases">
        <authorList>
            <person name="Xu J."/>
        </authorList>
    </citation>
    <scope>NUCLEOTIDE SEQUENCE [LARGE SCALE GENOMIC DNA]</scope>
    <source>
        <strain evidence="10 11">HX-5-24</strain>
    </source>
</reference>
<dbReference type="Gene3D" id="3.40.50.1010">
    <property type="entry name" value="5'-nuclease"/>
    <property type="match status" value="1"/>
</dbReference>
<dbReference type="SUPFAM" id="SSF88723">
    <property type="entry name" value="PIN domain-like"/>
    <property type="match status" value="1"/>
</dbReference>
<evidence type="ECO:0000256" key="2">
    <source>
        <dbReference type="ARBA" id="ARBA00022649"/>
    </source>
</evidence>
<comment type="similarity">
    <text evidence="7 8">Belongs to the PINc/VapC protein family.</text>
</comment>
<dbReference type="InterPro" id="IPR050556">
    <property type="entry name" value="Type_II_TA_system_RNase"/>
</dbReference>
<keyword evidence="5 8" id="KW-0378">Hydrolase</keyword>
<keyword evidence="8" id="KW-0800">Toxin</keyword>
<dbReference type="GO" id="GO:0090729">
    <property type="term" value="F:toxin activity"/>
    <property type="evidence" value="ECO:0007669"/>
    <property type="project" value="UniProtKB-KW"/>
</dbReference>
<name>A0A7C9LME2_9GAMM</name>
<evidence type="ECO:0000256" key="8">
    <source>
        <dbReference type="HAMAP-Rule" id="MF_00265"/>
    </source>
</evidence>
<proteinExistence type="inferred from homology"/>
<dbReference type="RefSeq" id="WP_156642471.1">
    <property type="nucleotide sequence ID" value="NZ_WOXT01000003.1"/>
</dbReference>
<feature type="binding site" evidence="8">
    <location>
        <position position="5"/>
    </location>
    <ligand>
        <name>Mg(2+)</name>
        <dbReference type="ChEBI" id="CHEBI:18420"/>
    </ligand>
</feature>
<evidence type="ECO:0000259" key="9">
    <source>
        <dbReference type="Pfam" id="PF01850"/>
    </source>
</evidence>
<dbReference type="EC" id="3.1.-.-" evidence="8"/>
<keyword evidence="2 8" id="KW-1277">Toxin-antitoxin system</keyword>
<feature type="binding site" evidence="8">
    <location>
        <position position="102"/>
    </location>
    <ligand>
        <name>Mg(2+)</name>
        <dbReference type="ChEBI" id="CHEBI:18420"/>
    </ligand>
</feature>
<comment type="cofactor">
    <cofactor evidence="1 8">
        <name>Mg(2+)</name>
        <dbReference type="ChEBI" id="CHEBI:18420"/>
    </cofactor>
</comment>
<feature type="domain" description="PIN" evidence="9">
    <location>
        <begin position="2"/>
        <end position="126"/>
    </location>
</feature>